<reference evidence="2 3" key="1">
    <citation type="submission" date="2024-04" db="EMBL/GenBank/DDBJ databases">
        <authorList>
            <person name="Fracassetti M."/>
        </authorList>
    </citation>
    <scope>NUCLEOTIDE SEQUENCE [LARGE SCALE GENOMIC DNA]</scope>
</reference>
<gene>
    <name evidence="2" type="ORF">LTRI10_LOCUS12996</name>
</gene>
<feature type="region of interest" description="Disordered" evidence="1">
    <location>
        <begin position="1"/>
        <end position="79"/>
    </location>
</feature>
<name>A0AAV2DCH0_9ROSI</name>
<organism evidence="2 3">
    <name type="scientific">Linum trigynum</name>
    <dbReference type="NCBI Taxonomy" id="586398"/>
    <lineage>
        <taxon>Eukaryota</taxon>
        <taxon>Viridiplantae</taxon>
        <taxon>Streptophyta</taxon>
        <taxon>Embryophyta</taxon>
        <taxon>Tracheophyta</taxon>
        <taxon>Spermatophyta</taxon>
        <taxon>Magnoliopsida</taxon>
        <taxon>eudicotyledons</taxon>
        <taxon>Gunneridae</taxon>
        <taxon>Pentapetalae</taxon>
        <taxon>rosids</taxon>
        <taxon>fabids</taxon>
        <taxon>Malpighiales</taxon>
        <taxon>Linaceae</taxon>
        <taxon>Linum</taxon>
    </lineage>
</organism>
<evidence type="ECO:0000313" key="2">
    <source>
        <dbReference type="EMBL" id="CAL1370903.1"/>
    </source>
</evidence>
<protein>
    <submittedName>
        <fullName evidence="2">Uncharacterized protein</fullName>
    </submittedName>
</protein>
<evidence type="ECO:0000313" key="3">
    <source>
        <dbReference type="Proteomes" id="UP001497516"/>
    </source>
</evidence>
<dbReference type="EMBL" id="OZ034815">
    <property type="protein sequence ID" value="CAL1370903.1"/>
    <property type="molecule type" value="Genomic_DNA"/>
</dbReference>
<keyword evidence="3" id="KW-1185">Reference proteome</keyword>
<dbReference type="AlphaFoldDB" id="A0AAV2DCH0"/>
<sequence length="151" mass="16676">MTAGQAEPGTVAMEVGMRLLVDDAATPTDKKEAASTDEEEVATKDGGEPPRASPDREMKAKSDEEPPRASPEKTMDRRLEWRTSTAFPVAASTKEDDVFLLSPTLNRPHKNLPSRAGSSRLDLFRAKWSNRTGRIFKRELGHSYIACLGYL</sequence>
<evidence type="ECO:0000256" key="1">
    <source>
        <dbReference type="SAM" id="MobiDB-lite"/>
    </source>
</evidence>
<dbReference type="Proteomes" id="UP001497516">
    <property type="component" value="Chromosome 2"/>
</dbReference>
<proteinExistence type="predicted"/>
<accession>A0AAV2DCH0</accession>
<feature type="compositionally biased region" description="Basic and acidic residues" evidence="1">
    <location>
        <begin position="41"/>
        <end position="79"/>
    </location>
</feature>